<reference evidence="2" key="1">
    <citation type="submission" date="2023-05" db="EMBL/GenBank/DDBJ databases">
        <authorList>
            <person name="Stuckert A."/>
        </authorList>
    </citation>
    <scope>NUCLEOTIDE SEQUENCE</scope>
</reference>
<dbReference type="EMBL" id="CATNWA010016229">
    <property type="protein sequence ID" value="CAI9591004.1"/>
    <property type="molecule type" value="Genomic_DNA"/>
</dbReference>
<feature type="non-terminal residue" evidence="2">
    <location>
        <position position="1"/>
    </location>
</feature>
<name>A0ABN9F3G0_9NEOB</name>
<feature type="region of interest" description="Disordered" evidence="1">
    <location>
        <begin position="1"/>
        <end position="38"/>
    </location>
</feature>
<dbReference type="Proteomes" id="UP001162483">
    <property type="component" value="Unassembled WGS sequence"/>
</dbReference>
<accession>A0ABN9F3G0</accession>
<organism evidence="2 3">
    <name type="scientific">Staurois parvus</name>
    <dbReference type="NCBI Taxonomy" id="386267"/>
    <lineage>
        <taxon>Eukaryota</taxon>
        <taxon>Metazoa</taxon>
        <taxon>Chordata</taxon>
        <taxon>Craniata</taxon>
        <taxon>Vertebrata</taxon>
        <taxon>Euteleostomi</taxon>
        <taxon>Amphibia</taxon>
        <taxon>Batrachia</taxon>
        <taxon>Anura</taxon>
        <taxon>Neobatrachia</taxon>
        <taxon>Ranoidea</taxon>
        <taxon>Ranidae</taxon>
        <taxon>Staurois</taxon>
    </lineage>
</organism>
<gene>
    <name evidence="2" type="ORF">SPARVUS_LOCUS11132387</name>
</gene>
<feature type="compositionally biased region" description="Polar residues" evidence="1">
    <location>
        <begin position="17"/>
        <end position="38"/>
    </location>
</feature>
<evidence type="ECO:0000313" key="2">
    <source>
        <dbReference type="EMBL" id="CAI9591004.1"/>
    </source>
</evidence>
<comment type="caution">
    <text evidence="2">The sequence shown here is derived from an EMBL/GenBank/DDBJ whole genome shotgun (WGS) entry which is preliminary data.</text>
</comment>
<sequence>PTPTLDSLRQPPPPLHNSWNKNQALHTPSSSPQPLSDPTWSPCCVCPFFHSFFQGAALTPKKCCSPPEKCHPRQMPCLPCGKYTPR</sequence>
<feature type="non-terminal residue" evidence="2">
    <location>
        <position position="86"/>
    </location>
</feature>
<evidence type="ECO:0000313" key="3">
    <source>
        <dbReference type="Proteomes" id="UP001162483"/>
    </source>
</evidence>
<keyword evidence="3" id="KW-1185">Reference proteome</keyword>
<evidence type="ECO:0000256" key="1">
    <source>
        <dbReference type="SAM" id="MobiDB-lite"/>
    </source>
</evidence>
<proteinExistence type="predicted"/>
<protein>
    <submittedName>
        <fullName evidence="2">Uncharacterized protein</fullName>
    </submittedName>
</protein>